<sequence>MVEYRYQAVDRTGQVVRGKIIAESVEQAAIKVKNELGLVPVEISEDLPKFRRKSRIGGSKQNFLLRFTQQLADLLNSGIQVDDALGVLIQLTGDLEFKKKIEEIRDDIQGGADLSQALTKHPDLFNESYVNMVRAGESGGVLGLCFQRLADYIEQDKEFRGSIKSALVYPFIVMSMGLIAVVVLFIFVIPRFVNLFNDLGQTLPLPTRILLGISNIFLNYWLFILIGLAAVISSYIYYKQTPDGKYQVDVIKNKIPFFGQVRIKLTVSRFCRILGTMLESGVPLLKGLEIAKSTINNQVFIRILDNLYEAVRKGETLSGFLKNEPDFPELAVFLIGVGERTGNLEGMLTRIAETFAKEVKRSLDAFLTIFEPMVILILGIFVLFVVISILLPIFSLQQMPF</sequence>
<dbReference type="PANTHER" id="PTHR30012">
    <property type="entry name" value="GENERAL SECRETION PATHWAY PROTEIN"/>
    <property type="match status" value="1"/>
</dbReference>
<dbReference type="Pfam" id="PF00482">
    <property type="entry name" value="T2SSF"/>
    <property type="match status" value="2"/>
</dbReference>
<evidence type="ECO:0000256" key="7">
    <source>
        <dbReference type="ARBA" id="ARBA00023136"/>
    </source>
</evidence>
<dbReference type="PANTHER" id="PTHR30012:SF0">
    <property type="entry name" value="TYPE II SECRETION SYSTEM PROTEIN F-RELATED"/>
    <property type="match status" value="1"/>
</dbReference>
<dbReference type="EMBL" id="CP016379">
    <property type="protein sequence ID" value="AZR72564.1"/>
    <property type="molecule type" value="Genomic_DNA"/>
</dbReference>
<feature type="transmembrane region" description="Helical" evidence="8">
    <location>
        <begin position="365"/>
        <end position="394"/>
    </location>
</feature>
<keyword evidence="4" id="KW-0997">Cell inner membrane</keyword>
<dbReference type="RefSeq" id="WP_127015893.1">
    <property type="nucleotide sequence ID" value="NZ_CP016379.1"/>
</dbReference>
<comment type="subcellular location">
    <subcellularLocation>
        <location evidence="1">Cell inner membrane</location>
        <topology evidence="1">Multi-pass membrane protein</topology>
    </subcellularLocation>
</comment>
<evidence type="ECO:0000256" key="6">
    <source>
        <dbReference type="ARBA" id="ARBA00022989"/>
    </source>
</evidence>
<gene>
    <name evidence="10" type="ORF">BBF96_03690</name>
</gene>
<protein>
    <recommendedName>
        <fullName evidence="9">Type II secretion system protein GspF domain-containing protein</fullName>
    </recommendedName>
</protein>
<dbReference type="FunFam" id="1.20.81.30:FF:000001">
    <property type="entry name" value="Type II secretion system protein F"/>
    <property type="match status" value="1"/>
</dbReference>
<dbReference type="KEGG" id="aft:BBF96_03690"/>
<keyword evidence="5 8" id="KW-0812">Transmembrane</keyword>
<organism evidence="10 11">
    <name type="scientific">Anoxybacter fermentans</name>
    <dbReference type="NCBI Taxonomy" id="1323375"/>
    <lineage>
        <taxon>Bacteria</taxon>
        <taxon>Bacillati</taxon>
        <taxon>Bacillota</taxon>
        <taxon>Clostridia</taxon>
        <taxon>Halanaerobiales</taxon>
        <taxon>Anoxybacter</taxon>
    </lineage>
</organism>
<evidence type="ECO:0000256" key="4">
    <source>
        <dbReference type="ARBA" id="ARBA00022519"/>
    </source>
</evidence>
<evidence type="ECO:0000256" key="1">
    <source>
        <dbReference type="ARBA" id="ARBA00004429"/>
    </source>
</evidence>
<feature type="domain" description="Type II secretion system protein GspF" evidence="9">
    <location>
        <begin position="270"/>
        <end position="392"/>
    </location>
</feature>
<evidence type="ECO:0000256" key="2">
    <source>
        <dbReference type="ARBA" id="ARBA00005745"/>
    </source>
</evidence>
<evidence type="ECO:0000259" key="9">
    <source>
        <dbReference type="Pfam" id="PF00482"/>
    </source>
</evidence>
<evidence type="ECO:0000256" key="5">
    <source>
        <dbReference type="ARBA" id="ARBA00022692"/>
    </source>
</evidence>
<dbReference type="InterPro" id="IPR018076">
    <property type="entry name" value="T2SS_GspF_dom"/>
</dbReference>
<dbReference type="AlphaFoldDB" id="A0A3S9SWA6"/>
<dbReference type="GO" id="GO:0005886">
    <property type="term" value="C:plasma membrane"/>
    <property type="evidence" value="ECO:0007669"/>
    <property type="project" value="UniProtKB-SubCell"/>
</dbReference>
<accession>A0A3S9SWA6</accession>
<keyword evidence="7 8" id="KW-0472">Membrane</keyword>
<dbReference type="PRINTS" id="PR00812">
    <property type="entry name" value="BCTERIALGSPF"/>
</dbReference>
<comment type="similarity">
    <text evidence="2">Belongs to the GSP F family.</text>
</comment>
<keyword evidence="3" id="KW-1003">Cell membrane</keyword>
<dbReference type="Proteomes" id="UP000267250">
    <property type="component" value="Chromosome"/>
</dbReference>
<reference evidence="10 11" key="1">
    <citation type="submission" date="2016-07" db="EMBL/GenBank/DDBJ databases">
        <title>Genome and transcriptome analysis of iron-reducing fermentative bacteria Anoxybacter fermentans.</title>
        <authorList>
            <person name="Zeng X."/>
            <person name="Shao Z."/>
        </authorList>
    </citation>
    <scope>NUCLEOTIDE SEQUENCE [LARGE SCALE GENOMIC DNA]</scope>
    <source>
        <strain evidence="10 11">DY22613</strain>
    </source>
</reference>
<evidence type="ECO:0000313" key="11">
    <source>
        <dbReference type="Proteomes" id="UP000267250"/>
    </source>
</evidence>
<feature type="transmembrane region" description="Helical" evidence="8">
    <location>
        <begin position="209"/>
        <end position="238"/>
    </location>
</feature>
<dbReference type="OrthoDB" id="9805682at2"/>
<feature type="transmembrane region" description="Helical" evidence="8">
    <location>
        <begin position="167"/>
        <end position="189"/>
    </location>
</feature>
<keyword evidence="11" id="KW-1185">Reference proteome</keyword>
<evidence type="ECO:0000313" key="10">
    <source>
        <dbReference type="EMBL" id="AZR72564.1"/>
    </source>
</evidence>
<feature type="domain" description="Type II secretion system protein GspF" evidence="9">
    <location>
        <begin position="67"/>
        <end position="190"/>
    </location>
</feature>
<dbReference type="InterPro" id="IPR042094">
    <property type="entry name" value="T2SS_GspF_sf"/>
</dbReference>
<evidence type="ECO:0000256" key="3">
    <source>
        <dbReference type="ARBA" id="ARBA00022475"/>
    </source>
</evidence>
<dbReference type="InterPro" id="IPR003004">
    <property type="entry name" value="GspF/PilC"/>
</dbReference>
<proteinExistence type="inferred from homology"/>
<evidence type="ECO:0000256" key="8">
    <source>
        <dbReference type="SAM" id="Phobius"/>
    </source>
</evidence>
<dbReference type="Gene3D" id="1.20.81.30">
    <property type="entry name" value="Type II secretion system (T2SS), domain F"/>
    <property type="match status" value="2"/>
</dbReference>
<name>A0A3S9SWA6_9FIRM</name>
<keyword evidence="6 8" id="KW-1133">Transmembrane helix</keyword>